<dbReference type="Pfam" id="PF04265">
    <property type="entry name" value="TPK_B1_binding"/>
    <property type="match status" value="1"/>
</dbReference>
<dbReference type="InterPro" id="IPR036759">
    <property type="entry name" value="TPK_catalytic_sf"/>
</dbReference>
<evidence type="ECO:0000259" key="5">
    <source>
        <dbReference type="SMART" id="SM00983"/>
    </source>
</evidence>
<accession>A0A0N4ZUT0</accession>
<dbReference type="SUPFAM" id="SSF63999">
    <property type="entry name" value="Thiamin pyrophosphokinase, catalytic domain"/>
    <property type="match status" value="1"/>
</dbReference>
<name>A0A0N4ZUT0_PARTI</name>
<keyword evidence="3" id="KW-0418">Kinase</keyword>
<dbReference type="WBParaSite" id="PTRK_0001234300.1">
    <property type="protein sequence ID" value="PTRK_0001234300.1"/>
    <property type="gene ID" value="PTRK_0001234300"/>
</dbReference>
<dbReference type="NCBIfam" id="TIGR01378">
    <property type="entry name" value="thi_PPkinase"/>
    <property type="match status" value="1"/>
</dbReference>
<dbReference type="Gene3D" id="3.40.50.10240">
    <property type="entry name" value="Thiamin pyrophosphokinase, catalytic domain"/>
    <property type="match status" value="1"/>
</dbReference>
<dbReference type="InterPro" id="IPR007371">
    <property type="entry name" value="TPK_catalytic"/>
</dbReference>
<dbReference type="AlphaFoldDB" id="A0A0N4ZUT0"/>
<keyword evidence="1" id="KW-0808">Transferase</keyword>
<evidence type="ECO:0000256" key="1">
    <source>
        <dbReference type="ARBA" id="ARBA00022679"/>
    </source>
</evidence>
<dbReference type="InterPro" id="IPR007373">
    <property type="entry name" value="Thiamin_PyroPKinase_B1-bd"/>
</dbReference>
<dbReference type="STRING" id="131310.A0A0N4ZUT0"/>
<dbReference type="GO" id="GO:0016301">
    <property type="term" value="F:kinase activity"/>
    <property type="evidence" value="ECO:0007669"/>
    <property type="project" value="UniProtKB-KW"/>
</dbReference>
<organism evidence="6 7">
    <name type="scientific">Parastrongyloides trichosuri</name>
    <name type="common">Possum-specific nematode worm</name>
    <dbReference type="NCBI Taxonomy" id="131310"/>
    <lineage>
        <taxon>Eukaryota</taxon>
        <taxon>Metazoa</taxon>
        <taxon>Ecdysozoa</taxon>
        <taxon>Nematoda</taxon>
        <taxon>Chromadorea</taxon>
        <taxon>Rhabditida</taxon>
        <taxon>Tylenchina</taxon>
        <taxon>Panagrolaimomorpha</taxon>
        <taxon>Strongyloidoidea</taxon>
        <taxon>Strongyloididae</taxon>
        <taxon>Parastrongyloides</taxon>
    </lineage>
</organism>
<keyword evidence="2" id="KW-0547">Nucleotide-binding</keyword>
<dbReference type="GO" id="GO:0004788">
    <property type="term" value="F:thiamine diphosphokinase activity"/>
    <property type="evidence" value="ECO:0007669"/>
    <property type="project" value="InterPro"/>
</dbReference>
<evidence type="ECO:0000256" key="2">
    <source>
        <dbReference type="ARBA" id="ARBA00022741"/>
    </source>
</evidence>
<keyword evidence="4" id="KW-0067">ATP-binding</keyword>
<dbReference type="Proteomes" id="UP000038045">
    <property type="component" value="Unplaced"/>
</dbReference>
<dbReference type="InterPro" id="IPR036371">
    <property type="entry name" value="TPK_B1-bd_sf"/>
</dbReference>
<dbReference type="Pfam" id="PF04263">
    <property type="entry name" value="TPK_catalytic"/>
    <property type="match status" value="1"/>
</dbReference>
<keyword evidence="6" id="KW-1185">Reference proteome</keyword>
<evidence type="ECO:0000256" key="3">
    <source>
        <dbReference type="ARBA" id="ARBA00022777"/>
    </source>
</evidence>
<dbReference type="GO" id="GO:0030975">
    <property type="term" value="F:thiamine binding"/>
    <property type="evidence" value="ECO:0007669"/>
    <property type="project" value="InterPro"/>
</dbReference>
<evidence type="ECO:0000256" key="4">
    <source>
        <dbReference type="ARBA" id="ARBA00022840"/>
    </source>
</evidence>
<feature type="domain" description="Thiamin pyrophosphokinase thiamin-binding" evidence="5">
    <location>
        <begin position="146"/>
        <end position="215"/>
    </location>
</feature>
<dbReference type="PANTHER" id="PTHR13622:SF8">
    <property type="entry name" value="THIAMIN PYROPHOSPHOKINASE 1"/>
    <property type="match status" value="1"/>
</dbReference>
<dbReference type="GO" id="GO:0009229">
    <property type="term" value="P:thiamine diphosphate biosynthetic process"/>
    <property type="evidence" value="ECO:0007669"/>
    <property type="project" value="InterPro"/>
</dbReference>
<dbReference type="GO" id="GO:0006772">
    <property type="term" value="P:thiamine metabolic process"/>
    <property type="evidence" value="ECO:0007669"/>
    <property type="project" value="InterPro"/>
</dbReference>
<evidence type="ECO:0000313" key="6">
    <source>
        <dbReference type="Proteomes" id="UP000038045"/>
    </source>
</evidence>
<dbReference type="PANTHER" id="PTHR13622">
    <property type="entry name" value="THIAMIN PYROPHOSPHOKINASE"/>
    <property type="match status" value="1"/>
</dbReference>
<reference evidence="7" key="1">
    <citation type="submission" date="2017-02" db="UniProtKB">
        <authorList>
            <consortium name="WormBaseParasite"/>
        </authorList>
    </citation>
    <scope>IDENTIFICATION</scope>
</reference>
<evidence type="ECO:0000313" key="7">
    <source>
        <dbReference type="WBParaSite" id="PTRK_0001234300.1"/>
    </source>
</evidence>
<dbReference type="SMART" id="SM00983">
    <property type="entry name" value="TPK_B1_binding"/>
    <property type="match status" value="1"/>
</dbReference>
<dbReference type="InterPro" id="IPR006282">
    <property type="entry name" value="Thi_PPkinase"/>
</dbReference>
<sequence length="223" mass="25478">MNENSNIKLYSSIWNAAMIRYCTDGSANYVAEFQKEYQLKSPNFIVGDLDSINQKTKDHFIKDSILIHAPDQDFTDFSKTLNEISCNKSFSNVKKIIIIGGLCGRFDHVFASINSIVTFQNEHRNKLKEIYLIDENNMIVITSVYQTTININDGMKSLTGKCGYIPITQKKTIVTTKGYKWDLENTEIFFGGIVSTSNEIDKTTLSIQSNEPTILYFEIKKEY</sequence>
<proteinExistence type="predicted"/>
<protein>
    <submittedName>
        <fullName evidence="7">Thiamine diphosphokinase</fullName>
    </submittedName>
</protein>
<dbReference type="SUPFAM" id="SSF63862">
    <property type="entry name" value="Thiamin pyrophosphokinase, substrate-binding domain"/>
    <property type="match status" value="1"/>
</dbReference>
<dbReference type="GO" id="GO:0005524">
    <property type="term" value="F:ATP binding"/>
    <property type="evidence" value="ECO:0007669"/>
    <property type="project" value="UniProtKB-KW"/>
</dbReference>
<dbReference type="CDD" id="cd07995">
    <property type="entry name" value="TPK"/>
    <property type="match status" value="1"/>
</dbReference>